<dbReference type="Pfam" id="PF00480">
    <property type="entry name" value="ROK"/>
    <property type="match status" value="1"/>
</dbReference>
<reference evidence="2 3" key="1">
    <citation type="journal article" date="2017" name="ISME J.">
        <title>Unveiling bifidobacterial biogeography across the mammalian branch of the tree of life.</title>
        <authorList>
            <person name="Milani C."/>
            <person name="Mangifesta M."/>
            <person name="Mancabelli L."/>
            <person name="Lugli G.A."/>
            <person name="James K."/>
            <person name="Duranti S."/>
            <person name="Turroni F."/>
            <person name="Ferrario C."/>
            <person name="Ossiprandi M.C."/>
            <person name="van Sinderen D."/>
            <person name="Ventura M."/>
        </authorList>
    </citation>
    <scope>NUCLEOTIDE SEQUENCE [LARGE SCALE GENOMIC DNA]</scope>
    <source>
        <strain evidence="2 3">70</strain>
    </source>
</reference>
<dbReference type="PANTHER" id="PTHR18964">
    <property type="entry name" value="ROK (REPRESSOR, ORF, KINASE) FAMILY"/>
    <property type="match status" value="1"/>
</dbReference>
<dbReference type="RefSeq" id="WP_095613062.1">
    <property type="nucleotide sequence ID" value="NZ_MVOG01000009.1"/>
</dbReference>
<dbReference type="Proteomes" id="UP000217986">
    <property type="component" value="Unassembled WGS sequence"/>
</dbReference>
<dbReference type="PANTHER" id="PTHR18964:SF149">
    <property type="entry name" value="BIFUNCTIONAL UDP-N-ACETYLGLUCOSAMINE 2-EPIMERASE_N-ACETYLMANNOSAMINE KINASE"/>
    <property type="match status" value="1"/>
</dbReference>
<keyword evidence="3" id="KW-1185">Reference proteome</keyword>
<gene>
    <name evidence="2" type="ORF">B1400_0682</name>
</gene>
<comment type="similarity">
    <text evidence="1">Belongs to the ROK (NagC/XylR) family.</text>
</comment>
<accession>A0A2A2EKZ4</accession>
<dbReference type="SUPFAM" id="SSF53067">
    <property type="entry name" value="Actin-like ATPase domain"/>
    <property type="match status" value="1"/>
</dbReference>
<name>A0A2A2EKZ4_9BIFI</name>
<dbReference type="Gene3D" id="3.30.420.40">
    <property type="match status" value="2"/>
</dbReference>
<evidence type="ECO:0000313" key="3">
    <source>
        <dbReference type="Proteomes" id="UP000217986"/>
    </source>
</evidence>
<dbReference type="InterPro" id="IPR000600">
    <property type="entry name" value="ROK"/>
</dbReference>
<evidence type="ECO:0000256" key="1">
    <source>
        <dbReference type="ARBA" id="ARBA00006479"/>
    </source>
</evidence>
<comment type="caution">
    <text evidence="2">The sequence shown here is derived from an EMBL/GenBank/DDBJ whole genome shotgun (WGS) entry which is preliminary data.</text>
</comment>
<protein>
    <submittedName>
        <fullName evidence="2">NagC family transcriptional regulator</fullName>
    </submittedName>
</protein>
<organism evidence="2 3">
    <name type="scientific">Bifidobacterium italicum</name>
    <dbReference type="NCBI Taxonomy" id="1960968"/>
    <lineage>
        <taxon>Bacteria</taxon>
        <taxon>Bacillati</taxon>
        <taxon>Actinomycetota</taxon>
        <taxon>Actinomycetes</taxon>
        <taxon>Bifidobacteriales</taxon>
        <taxon>Bifidobacteriaceae</taxon>
        <taxon>Bifidobacterium</taxon>
    </lineage>
</organism>
<proteinExistence type="inferred from homology"/>
<dbReference type="AlphaFoldDB" id="A0A2A2EKZ4"/>
<dbReference type="InterPro" id="IPR043129">
    <property type="entry name" value="ATPase_NBD"/>
</dbReference>
<evidence type="ECO:0000313" key="2">
    <source>
        <dbReference type="EMBL" id="PAU69598.1"/>
    </source>
</evidence>
<sequence>MTGSPNTPPSLIGIDVGGTKIAGIAIAVPDPSGFGDVHVLAQSNRPARRGADALVADTIVIIDELIAQLPSNAGDVCAIGIGTPGTVDGSTGDVRDIANLSIDYVPLASAVREHFQLPTVVENDVNAAAVGAARLVEAGAADRQTIAFLNLGTGLAAGIIRNGGLDHGSSNTVGEIGHIPVEPHHWLCACGQRGCLETAGSGGAAKRLWPYADPPMPNILAVAANNAHPRHRQAIETRDTIITAVADTIDVLALTVDPDVIIIGGGMARTGAPLLDAIRTELRRRGQNSGFIHALNLPARLRLAPTELPVGAIGAALTAQSLPTGA</sequence>
<dbReference type="OrthoDB" id="8772678at2"/>
<dbReference type="EMBL" id="MVOG01000009">
    <property type="protein sequence ID" value="PAU69598.1"/>
    <property type="molecule type" value="Genomic_DNA"/>
</dbReference>